<evidence type="ECO:0000256" key="1">
    <source>
        <dbReference type="ARBA" id="ARBA00004651"/>
    </source>
</evidence>
<name>A0A0F9WRE2_9ZZZZ</name>
<evidence type="ECO:0000256" key="5">
    <source>
        <dbReference type="ARBA" id="ARBA00023136"/>
    </source>
</evidence>
<organism evidence="7">
    <name type="scientific">marine sediment metagenome</name>
    <dbReference type="NCBI Taxonomy" id="412755"/>
    <lineage>
        <taxon>unclassified sequences</taxon>
        <taxon>metagenomes</taxon>
        <taxon>ecological metagenomes</taxon>
    </lineage>
</organism>
<proteinExistence type="predicted"/>
<keyword evidence="4 6" id="KW-1133">Transmembrane helix</keyword>
<dbReference type="PANTHER" id="PTHR33529">
    <property type="entry name" value="SLR0882 PROTEIN-RELATED"/>
    <property type="match status" value="1"/>
</dbReference>
<evidence type="ECO:0000256" key="2">
    <source>
        <dbReference type="ARBA" id="ARBA00022475"/>
    </source>
</evidence>
<sequence>MRTLDRYILRSFLSSVVMWLVSLVALRVLGDLFANMDEFAERGDLWAILGGIGEYYGYHSLEYFAQMGGVAIVLSAVFAVARMNHTNELTAMLASGMSLHRVVWPIVVSAMLLGGLVVLDQEVFVPAVAEKLVLQRDGSDEGRSTIFGVPLVKDESRIWYSAWFDPQTNRMENPLVLMRNKDYVLVAAAHSRGWGHHRPQTEDAPAGWVLDNARLARQTRTWPSLPSTQKIFTAYGREAFIEVIKQDAADAGLAVPEVVRKAKGFSAIDDETYNMVIEAQRLDIYESTADKPGLCTLTNPTFTYHIDMDGREEVLGVIEADTAVWVDEVDDEVDNVNAHWKLIGGRLFCPSKLEPEDLIMQQSDSWSEYLSSSQLRRMLDGGWVADKAAIELTMHIRVAEPINNVVMLLLGLPFILSRERNVKVSFGLCVLVVGTFFAFVYICRFTAMPPFWGAFLPILLFGPVSLVMLDGVKT</sequence>
<evidence type="ECO:0000256" key="4">
    <source>
        <dbReference type="ARBA" id="ARBA00022989"/>
    </source>
</evidence>
<keyword evidence="5 6" id="KW-0472">Membrane</keyword>
<evidence type="ECO:0000313" key="7">
    <source>
        <dbReference type="EMBL" id="KKN81308.1"/>
    </source>
</evidence>
<keyword evidence="2" id="KW-1003">Cell membrane</keyword>
<dbReference type="InterPro" id="IPR005495">
    <property type="entry name" value="LptG/LptF_permease"/>
</dbReference>
<feature type="transmembrane region" description="Helical" evidence="6">
    <location>
        <begin position="7"/>
        <end position="29"/>
    </location>
</feature>
<protein>
    <recommendedName>
        <fullName evidence="8">LptF/LptG family permease</fullName>
    </recommendedName>
</protein>
<comment type="subcellular location">
    <subcellularLocation>
        <location evidence="1">Cell membrane</location>
        <topology evidence="1">Multi-pass membrane protein</topology>
    </subcellularLocation>
</comment>
<evidence type="ECO:0000256" key="3">
    <source>
        <dbReference type="ARBA" id="ARBA00022692"/>
    </source>
</evidence>
<dbReference type="PANTHER" id="PTHR33529:SF2">
    <property type="entry name" value="LIPOPOLYSACCHARIDE EXPORT SYSTEM PERMEASE PROTEIN LPTG"/>
    <property type="match status" value="1"/>
</dbReference>
<gene>
    <name evidence="7" type="ORF">LCGC14_0321450</name>
</gene>
<feature type="transmembrane region" description="Helical" evidence="6">
    <location>
        <begin position="63"/>
        <end position="81"/>
    </location>
</feature>
<feature type="transmembrane region" description="Helical" evidence="6">
    <location>
        <begin position="102"/>
        <end position="119"/>
    </location>
</feature>
<dbReference type="GO" id="GO:0015920">
    <property type="term" value="P:lipopolysaccharide transport"/>
    <property type="evidence" value="ECO:0007669"/>
    <property type="project" value="TreeGrafter"/>
</dbReference>
<dbReference type="AlphaFoldDB" id="A0A0F9WRE2"/>
<evidence type="ECO:0000256" key="6">
    <source>
        <dbReference type="SAM" id="Phobius"/>
    </source>
</evidence>
<feature type="transmembrane region" description="Helical" evidence="6">
    <location>
        <begin position="424"/>
        <end position="442"/>
    </location>
</feature>
<dbReference type="Pfam" id="PF03739">
    <property type="entry name" value="LptF_LptG"/>
    <property type="match status" value="1"/>
</dbReference>
<accession>A0A0F9WRE2</accession>
<dbReference type="EMBL" id="LAZR01000217">
    <property type="protein sequence ID" value="KKN81308.1"/>
    <property type="molecule type" value="Genomic_DNA"/>
</dbReference>
<reference evidence="7" key="1">
    <citation type="journal article" date="2015" name="Nature">
        <title>Complex archaea that bridge the gap between prokaryotes and eukaryotes.</title>
        <authorList>
            <person name="Spang A."/>
            <person name="Saw J.H."/>
            <person name="Jorgensen S.L."/>
            <person name="Zaremba-Niedzwiedzka K."/>
            <person name="Martijn J."/>
            <person name="Lind A.E."/>
            <person name="van Eijk R."/>
            <person name="Schleper C."/>
            <person name="Guy L."/>
            <person name="Ettema T.J."/>
        </authorList>
    </citation>
    <scope>NUCLEOTIDE SEQUENCE</scope>
</reference>
<feature type="transmembrane region" description="Helical" evidence="6">
    <location>
        <begin position="454"/>
        <end position="472"/>
    </location>
</feature>
<evidence type="ECO:0008006" key="8">
    <source>
        <dbReference type="Google" id="ProtNLM"/>
    </source>
</evidence>
<comment type="caution">
    <text evidence="7">The sequence shown here is derived from an EMBL/GenBank/DDBJ whole genome shotgun (WGS) entry which is preliminary data.</text>
</comment>
<keyword evidence="3 6" id="KW-0812">Transmembrane</keyword>
<dbReference type="GO" id="GO:0043190">
    <property type="term" value="C:ATP-binding cassette (ABC) transporter complex"/>
    <property type="evidence" value="ECO:0007669"/>
    <property type="project" value="TreeGrafter"/>
</dbReference>